<evidence type="ECO:0000256" key="2">
    <source>
        <dbReference type="SAM" id="SignalP"/>
    </source>
</evidence>
<dbReference type="EMBL" id="JAQFWP010000032">
    <property type="protein sequence ID" value="MDA2806247.1"/>
    <property type="molecule type" value="Genomic_DNA"/>
</dbReference>
<name>A0ABT4TQ14_9ACTN</name>
<reference evidence="3" key="1">
    <citation type="submission" date="2023-01" db="EMBL/GenBank/DDBJ databases">
        <title>Draft genome sequence of Nocardiopsis sp. LSu2-4 isolated from halophytes.</title>
        <authorList>
            <person name="Duangmal K."/>
            <person name="Chantavorakit T."/>
        </authorList>
    </citation>
    <scope>NUCLEOTIDE SEQUENCE</scope>
    <source>
        <strain evidence="3">LSu2-4</strain>
    </source>
</reference>
<gene>
    <name evidence="3" type="ORF">O4U47_17175</name>
</gene>
<dbReference type="PROSITE" id="PS51257">
    <property type="entry name" value="PROKAR_LIPOPROTEIN"/>
    <property type="match status" value="1"/>
</dbReference>
<keyword evidence="2" id="KW-0732">Signal</keyword>
<evidence type="ECO:0008006" key="5">
    <source>
        <dbReference type="Google" id="ProtNLM"/>
    </source>
</evidence>
<dbReference type="RefSeq" id="WP_270678891.1">
    <property type="nucleotide sequence ID" value="NZ_JAQFWP010000032.1"/>
</dbReference>
<feature type="region of interest" description="Disordered" evidence="1">
    <location>
        <begin position="136"/>
        <end position="157"/>
    </location>
</feature>
<dbReference type="Proteomes" id="UP001165685">
    <property type="component" value="Unassembled WGS sequence"/>
</dbReference>
<evidence type="ECO:0000313" key="4">
    <source>
        <dbReference type="Proteomes" id="UP001165685"/>
    </source>
</evidence>
<sequence length="157" mass="16049">MGRFPTTALLAGALLTAAACTGQESSPPSGTGGGASPPADVSDPAGTGGSEDGAAQDQEFPDVVDVAVTQGNAGYDFAVTISSPYDTPERYADGWRVLGPDGTVLGEHVLAHDHADEQPFTRTQRGVEIPDDTEEVTVEARDSTNGYGGETMTVPVP</sequence>
<comment type="caution">
    <text evidence="3">The sequence shown here is derived from an EMBL/GenBank/DDBJ whole genome shotgun (WGS) entry which is preliminary data.</text>
</comment>
<evidence type="ECO:0000256" key="1">
    <source>
        <dbReference type="SAM" id="MobiDB-lite"/>
    </source>
</evidence>
<feature type="chain" id="PRO_5046271541" description="Bacterial spore germination immunoglobulin-like domain-containing protein" evidence="2">
    <location>
        <begin position="20"/>
        <end position="157"/>
    </location>
</feature>
<protein>
    <recommendedName>
        <fullName evidence="5">Bacterial spore germination immunoglobulin-like domain-containing protein</fullName>
    </recommendedName>
</protein>
<proteinExistence type="predicted"/>
<accession>A0ABT4TQ14</accession>
<feature type="signal peptide" evidence="2">
    <location>
        <begin position="1"/>
        <end position="19"/>
    </location>
</feature>
<evidence type="ECO:0000313" key="3">
    <source>
        <dbReference type="EMBL" id="MDA2806247.1"/>
    </source>
</evidence>
<feature type="region of interest" description="Disordered" evidence="1">
    <location>
        <begin position="21"/>
        <end position="61"/>
    </location>
</feature>
<keyword evidence="4" id="KW-1185">Reference proteome</keyword>
<organism evidence="3 4">
    <name type="scientific">Nocardiopsis suaedae</name>
    <dbReference type="NCBI Taxonomy" id="3018444"/>
    <lineage>
        <taxon>Bacteria</taxon>
        <taxon>Bacillati</taxon>
        <taxon>Actinomycetota</taxon>
        <taxon>Actinomycetes</taxon>
        <taxon>Streptosporangiales</taxon>
        <taxon>Nocardiopsidaceae</taxon>
        <taxon>Nocardiopsis</taxon>
    </lineage>
</organism>